<reference evidence="1" key="1">
    <citation type="journal article" date="2022" name="Int. J. Mol. Sci.">
        <title>Draft Genome of Tanacetum Coccineum: Genomic Comparison of Closely Related Tanacetum-Family Plants.</title>
        <authorList>
            <person name="Yamashiro T."/>
            <person name="Shiraishi A."/>
            <person name="Nakayama K."/>
            <person name="Satake H."/>
        </authorList>
    </citation>
    <scope>NUCLEOTIDE SEQUENCE</scope>
</reference>
<dbReference type="EMBL" id="BQNB010019304">
    <property type="protein sequence ID" value="GJT83907.1"/>
    <property type="molecule type" value="Genomic_DNA"/>
</dbReference>
<accession>A0ABQ5H9I6</accession>
<sequence length="302" mass="35092">MNPNTSIRRLCLRENDRISLNDKIESEGNWDGSEYQDTTDSGKRKEVKAFTFHRMETEEVSEWYITPCFVEGLDAYDGITDLEYEKNMISNEFVVKLRLTYELKKNDERVVSREVLVALKGELYFVKFIINPEEDDVESGFIFGRSFLRLTKGIVDFGSGILTIYPDLITFNDDSDDELDALLASIDVDDLPPLDIIDIPPFLEKDIYERILILNEKILIIETLKYSDQHKKLLDSGLLDKLKLDGELEVEEEIVSEEFIKSYKAIKDKNDPEVFELPIRLEGKYDFSCFSRHQIKHQCDAL</sequence>
<dbReference type="Proteomes" id="UP001151760">
    <property type="component" value="Unassembled WGS sequence"/>
</dbReference>
<organism evidence="1 2">
    <name type="scientific">Tanacetum coccineum</name>
    <dbReference type="NCBI Taxonomy" id="301880"/>
    <lineage>
        <taxon>Eukaryota</taxon>
        <taxon>Viridiplantae</taxon>
        <taxon>Streptophyta</taxon>
        <taxon>Embryophyta</taxon>
        <taxon>Tracheophyta</taxon>
        <taxon>Spermatophyta</taxon>
        <taxon>Magnoliopsida</taxon>
        <taxon>eudicotyledons</taxon>
        <taxon>Gunneridae</taxon>
        <taxon>Pentapetalae</taxon>
        <taxon>asterids</taxon>
        <taxon>campanulids</taxon>
        <taxon>Asterales</taxon>
        <taxon>Asteraceae</taxon>
        <taxon>Asteroideae</taxon>
        <taxon>Anthemideae</taxon>
        <taxon>Anthemidinae</taxon>
        <taxon>Tanacetum</taxon>
    </lineage>
</organism>
<reference evidence="1" key="2">
    <citation type="submission" date="2022-01" db="EMBL/GenBank/DDBJ databases">
        <authorList>
            <person name="Yamashiro T."/>
            <person name="Shiraishi A."/>
            <person name="Satake H."/>
            <person name="Nakayama K."/>
        </authorList>
    </citation>
    <scope>NUCLEOTIDE SEQUENCE</scope>
</reference>
<evidence type="ECO:0000313" key="2">
    <source>
        <dbReference type="Proteomes" id="UP001151760"/>
    </source>
</evidence>
<proteinExistence type="predicted"/>
<keyword evidence="2" id="KW-1185">Reference proteome</keyword>
<protein>
    <submittedName>
        <fullName evidence="1">Uncharacterized protein</fullName>
    </submittedName>
</protein>
<gene>
    <name evidence="1" type="ORF">Tco_1058249</name>
</gene>
<comment type="caution">
    <text evidence="1">The sequence shown here is derived from an EMBL/GenBank/DDBJ whole genome shotgun (WGS) entry which is preliminary data.</text>
</comment>
<evidence type="ECO:0000313" key="1">
    <source>
        <dbReference type="EMBL" id="GJT83907.1"/>
    </source>
</evidence>
<name>A0ABQ5H9I6_9ASTR</name>